<accession>A0A437QV52</accession>
<dbReference type="AlphaFoldDB" id="A0A437QV52"/>
<dbReference type="InterPro" id="IPR050697">
    <property type="entry name" value="Adenylyl/Guanylyl_Cyclase_3/4"/>
</dbReference>
<dbReference type="Gene3D" id="3.10.20.30">
    <property type="match status" value="1"/>
</dbReference>
<feature type="transmembrane region" description="Helical" evidence="4">
    <location>
        <begin position="89"/>
        <end position="110"/>
    </location>
</feature>
<dbReference type="GO" id="GO:0051536">
    <property type="term" value="F:iron-sulfur cluster binding"/>
    <property type="evidence" value="ECO:0007669"/>
    <property type="project" value="InterPro"/>
</dbReference>
<dbReference type="GO" id="GO:0004016">
    <property type="term" value="F:adenylate cyclase activity"/>
    <property type="evidence" value="ECO:0007669"/>
    <property type="project" value="UniProtKB-ARBA"/>
</dbReference>
<dbReference type="PANTHER" id="PTHR43081:SF17">
    <property type="entry name" value="BLL5647 PROTEIN"/>
    <property type="match status" value="1"/>
</dbReference>
<evidence type="ECO:0000259" key="5">
    <source>
        <dbReference type="PROSITE" id="PS50125"/>
    </source>
</evidence>
<evidence type="ECO:0000313" key="8">
    <source>
        <dbReference type="Proteomes" id="UP000287447"/>
    </source>
</evidence>
<dbReference type="GO" id="GO:0006171">
    <property type="term" value="P:cAMP biosynthetic process"/>
    <property type="evidence" value="ECO:0007669"/>
    <property type="project" value="TreeGrafter"/>
</dbReference>
<evidence type="ECO:0000256" key="1">
    <source>
        <dbReference type="ARBA" id="ARBA00004651"/>
    </source>
</evidence>
<feature type="transmembrane region" description="Helical" evidence="4">
    <location>
        <begin position="51"/>
        <end position="69"/>
    </location>
</feature>
<keyword evidence="8" id="KW-1185">Reference proteome</keyword>
<keyword evidence="4" id="KW-1133">Transmembrane helix</keyword>
<keyword evidence="2" id="KW-1003">Cell membrane</keyword>
<feature type="domain" description="2Fe-2S ferredoxin-type" evidence="6">
    <location>
        <begin position="250"/>
        <end position="343"/>
    </location>
</feature>
<feature type="domain" description="Guanylate cyclase" evidence="5">
    <location>
        <begin position="364"/>
        <end position="497"/>
    </location>
</feature>
<evidence type="ECO:0000256" key="4">
    <source>
        <dbReference type="SAM" id="Phobius"/>
    </source>
</evidence>
<dbReference type="SUPFAM" id="SSF55073">
    <property type="entry name" value="Nucleotide cyclase"/>
    <property type="match status" value="1"/>
</dbReference>
<dbReference type="PROSITE" id="PS51085">
    <property type="entry name" value="2FE2S_FER_2"/>
    <property type="match status" value="1"/>
</dbReference>
<dbReference type="PANTHER" id="PTHR43081">
    <property type="entry name" value="ADENYLATE CYCLASE, TERMINAL-DIFFERENTIATION SPECIFIC-RELATED"/>
    <property type="match status" value="1"/>
</dbReference>
<evidence type="ECO:0000256" key="3">
    <source>
        <dbReference type="ARBA" id="ARBA00023136"/>
    </source>
</evidence>
<dbReference type="InterPro" id="IPR001054">
    <property type="entry name" value="A/G_cyclase"/>
</dbReference>
<dbReference type="Pfam" id="PF00111">
    <property type="entry name" value="Fer2"/>
    <property type="match status" value="1"/>
</dbReference>
<dbReference type="Proteomes" id="UP000287447">
    <property type="component" value="Unassembled WGS sequence"/>
</dbReference>
<feature type="transmembrane region" description="Helical" evidence="4">
    <location>
        <begin position="164"/>
        <end position="187"/>
    </location>
</feature>
<feature type="transmembrane region" description="Helical" evidence="4">
    <location>
        <begin position="130"/>
        <end position="152"/>
    </location>
</feature>
<dbReference type="Gene3D" id="3.30.70.1230">
    <property type="entry name" value="Nucleotide cyclase"/>
    <property type="match status" value="1"/>
</dbReference>
<evidence type="ECO:0000256" key="2">
    <source>
        <dbReference type="ARBA" id="ARBA00022475"/>
    </source>
</evidence>
<dbReference type="Pfam" id="PF00211">
    <property type="entry name" value="Guanylate_cyc"/>
    <property type="match status" value="1"/>
</dbReference>
<dbReference type="OrthoDB" id="9762462at2"/>
<gene>
    <name evidence="7" type="ORF">EOI86_03720</name>
</gene>
<reference evidence="8" key="1">
    <citation type="submission" date="2019-01" db="EMBL/GenBank/DDBJ databases">
        <title>Gri0909 isolated from a small marine red alga.</title>
        <authorList>
            <person name="Kim J."/>
            <person name="Jeong S.E."/>
            <person name="Jeon C.O."/>
        </authorList>
    </citation>
    <scope>NUCLEOTIDE SEQUENCE [LARGE SCALE GENOMIC DNA]</scope>
    <source>
        <strain evidence="8">Gri0909</strain>
    </source>
</reference>
<dbReference type="InterPro" id="IPR034804">
    <property type="entry name" value="SQR/QFR_C/D"/>
</dbReference>
<dbReference type="CDD" id="cd00207">
    <property type="entry name" value="fer2"/>
    <property type="match status" value="1"/>
</dbReference>
<dbReference type="SUPFAM" id="SSF81343">
    <property type="entry name" value="Fumarate reductase respiratory complex transmembrane subunits"/>
    <property type="match status" value="1"/>
</dbReference>
<comment type="subcellular location">
    <subcellularLocation>
        <location evidence="1">Cell membrane</location>
        <topology evidence="1">Multi-pass membrane protein</topology>
    </subcellularLocation>
</comment>
<dbReference type="SUPFAM" id="SSF54292">
    <property type="entry name" value="2Fe-2S ferredoxin-like"/>
    <property type="match status" value="1"/>
</dbReference>
<dbReference type="GO" id="GO:0005886">
    <property type="term" value="C:plasma membrane"/>
    <property type="evidence" value="ECO:0007669"/>
    <property type="project" value="UniProtKB-SubCell"/>
</dbReference>
<dbReference type="SMART" id="SM00044">
    <property type="entry name" value="CYCc"/>
    <property type="match status" value="1"/>
</dbReference>
<dbReference type="GO" id="GO:0035556">
    <property type="term" value="P:intracellular signal transduction"/>
    <property type="evidence" value="ECO:0007669"/>
    <property type="project" value="InterPro"/>
</dbReference>
<dbReference type="InterPro" id="IPR001041">
    <property type="entry name" value="2Fe-2S_ferredoxin-type"/>
</dbReference>
<dbReference type="RefSeq" id="WP_127763776.1">
    <property type="nucleotide sequence ID" value="NZ_SADE01000001.1"/>
</dbReference>
<proteinExistence type="predicted"/>
<dbReference type="InterPro" id="IPR012675">
    <property type="entry name" value="Beta-grasp_dom_sf"/>
</dbReference>
<name>A0A437QV52_9PROT</name>
<dbReference type="EMBL" id="SADE01000001">
    <property type="protein sequence ID" value="RVU38404.1"/>
    <property type="molecule type" value="Genomic_DNA"/>
</dbReference>
<evidence type="ECO:0000313" key="7">
    <source>
        <dbReference type="EMBL" id="RVU38404.1"/>
    </source>
</evidence>
<dbReference type="PROSITE" id="PS50125">
    <property type="entry name" value="GUANYLATE_CYCLASE_2"/>
    <property type="match status" value="1"/>
</dbReference>
<comment type="caution">
    <text evidence="7">The sequence shown here is derived from an EMBL/GenBank/DDBJ whole genome shotgun (WGS) entry which is preliminary data.</text>
</comment>
<organism evidence="7 8">
    <name type="scientific">Hwanghaeella grinnelliae</name>
    <dbReference type="NCBI Taxonomy" id="2500179"/>
    <lineage>
        <taxon>Bacteria</taxon>
        <taxon>Pseudomonadati</taxon>
        <taxon>Pseudomonadota</taxon>
        <taxon>Alphaproteobacteria</taxon>
        <taxon>Rhodospirillales</taxon>
        <taxon>Rhodospirillaceae</taxon>
        <taxon>Hwanghaeella</taxon>
    </lineage>
</organism>
<evidence type="ECO:0000259" key="6">
    <source>
        <dbReference type="PROSITE" id="PS51085"/>
    </source>
</evidence>
<sequence length="549" mass="58314">MRNAIRLYSGLILASFVLTHLLNHSLGLISLEAMDRGRMILNAPWSNIVGGPLLLAAFVVHILNALYAIYRRTSLRMSNWEATQLSMGLAIPILLGPHLAGTFVGQFLAGHKPTYEWVVTYYWVVAPAEGGMQAAGLIAAWIHGSVGIHYWLRMKAGYARYAPLLLALAVAIPVAALSGFIAAGIGAQRLADADPQFVHQAYAAMGLTGGNGTLVGKLTSYSIWTALAVIAVPFALRSIRSVLTRVRQGPVLTLPDGRRLNVQKGATVLETLRASGIQHASVCGGRGRCTTCRVRILQGGDALAEPGGIEARALARIEAPPELRLACQIRPTASLSVVPLLPPRATADQGRQPGGLEGLERQITIVFIDLRGSTKLGETKLPYDVLFILNQFFAEMTKALHATRGHYSQFTGDGLMAIYGLKSAKPEDGARDALAGAAAMLSRIEALNASLESELPFPLQIGIGINDGEAIVGAMGPPSAQTLTAIGDSVNSAARLESLCKEHGKPLVIAKTTADLAGISLPEENLHAIELRGRSGVTEYYALDEAPTP</sequence>
<keyword evidence="4" id="KW-0812">Transmembrane</keyword>
<dbReference type="InterPro" id="IPR029787">
    <property type="entry name" value="Nucleotide_cyclase"/>
</dbReference>
<keyword evidence="3 4" id="KW-0472">Membrane</keyword>
<dbReference type="CDD" id="cd07302">
    <property type="entry name" value="CHD"/>
    <property type="match status" value="1"/>
</dbReference>
<protein>
    <submittedName>
        <fullName evidence="7">2Fe-2S iron-sulfur cluster binding domain-containing protein</fullName>
    </submittedName>
</protein>
<dbReference type="InterPro" id="IPR036010">
    <property type="entry name" value="2Fe-2S_ferredoxin-like_sf"/>
</dbReference>